<evidence type="ECO:0000256" key="4">
    <source>
        <dbReference type="ARBA" id="ARBA00019623"/>
    </source>
</evidence>
<dbReference type="PANTHER" id="PTHR43101:SF1">
    <property type="entry name" value="BETA-FRUCTOSIDASE"/>
    <property type="match status" value="1"/>
</dbReference>
<evidence type="ECO:0000256" key="2">
    <source>
        <dbReference type="ARBA" id="ARBA00009902"/>
    </source>
</evidence>
<dbReference type="EMBL" id="JXKD01000016">
    <property type="protein sequence ID" value="OJG09433.1"/>
    <property type="molecule type" value="Genomic_DNA"/>
</dbReference>
<evidence type="ECO:0000256" key="9">
    <source>
        <dbReference type="RuleBase" id="RU365015"/>
    </source>
</evidence>
<keyword evidence="5 8" id="KW-0378">Hydrolase</keyword>
<dbReference type="PANTHER" id="PTHR43101">
    <property type="entry name" value="BETA-FRUCTOSIDASE"/>
    <property type="match status" value="1"/>
</dbReference>
<dbReference type="InterPro" id="IPR001362">
    <property type="entry name" value="Glyco_hydro_32"/>
</dbReference>
<dbReference type="GO" id="GO:0005737">
    <property type="term" value="C:cytoplasm"/>
    <property type="evidence" value="ECO:0007669"/>
    <property type="project" value="UniProtKB-SubCell"/>
</dbReference>
<dbReference type="InterPro" id="IPR023296">
    <property type="entry name" value="Glyco_hydro_beta-prop_sf"/>
</dbReference>
<dbReference type="InterPro" id="IPR013320">
    <property type="entry name" value="ConA-like_dom_sf"/>
</dbReference>
<accession>A0A1L8QPJ1</accession>
<evidence type="ECO:0000256" key="1">
    <source>
        <dbReference type="ARBA" id="ARBA00004914"/>
    </source>
</evidence>
<dbReference type="Pfam" id="PF08244">
    <property type="entry name" value="Glyco_hydro_32C"/>
    <property type="match status" value="1"/>
</dbReference>
<reference evidence="12 13" key="1">
    <citation type="submission" date="2014-12" db="EMBL/GenBank/DDBJ databases">
        <title>Draft genome sequences of 29 type strains of Enterococci.</title>
        <authorList>
            <person name="Zhong Z."/>
            <person name="Sun Z."/>
            <person name="Liu W."/>
            <person name="Zhang W."/>
            <person name="Zhang H."/>
        </authorList>
    </citation>
    <scope>NUCLEOTIDE SEQUENCE [LARGE SCALE GENOMIC DNA]</scope>
    <source>
        <strain evidence="12 13">DSM 17690</strain>
    </source>
</reference>
<dbReference type="GO" id="GO:0004564">
    <property type="term" value="F:beta-fructofuranosidase activity"/>
    <property type="evidence" value="ECO:0007669"/>
    <property type="project" value="UniProtKB-EC"/>
</dbReference>
<evidence type="ECO:0000259" key="10">
    <source>
        <dbReference type="Pfam" id="PF00251"/>
    </source>
</evidence>
<dbReference type="PROSITE" id="PS00609">
    <property type="entry name" value="GLYCOSYL_HYDROL_F32"/>
    <property type="match status" value="1"/>
</dbReference>
<keyword evidence="9" id="KW-0963">Cytoplasm</keyword>
<keyword evidence="6 8" id="KW-0326">Glycosidase</keyword>
<evidence type="ECO:0000313" key="13">
    <source>
        <dbReference type="Proteomes" id="UP000182149"/>
    </source>
</evidence>
<feature type="domain" description="Glycosyl hydrolase family 32 N-terminal" evidence="10">
    <location>
        <begin position="8"/>
        <end position="312"/>
    </location>
</feature>
<dbReference type="InterPro" id="IPR013148">
    <property type="entry name" value="Glyco_hydro_32_N"/>
</dbReference>
<dbReference type="GO" id="GO:0005985">
    <property type="term" value="P:sucrose metabolic process"/>
    <property type="evidence" value="ECO:0007669"/>
    <property type="project" value="UniProtKB-UniPathway"/>
</dbReference>
<comment type="function">
    <text evidence="9">Enables the bacterium to metabolize sucrose as a sole carbon source.</text>
</comment>
<dbReference type="NCBIfam" id="TIGR01322">
    <property type="entry name" value="scrB_fam"/>
    <property type="match status" value="1"/>
</dbReference>
<feature type="domain" description="Glycosyl hydrolase family 32 C-terminal" evidence="11">
    <location>
        <begin position="335"/>
        <end position="425"/>
    </location>
</feature>
<evidence type="ECO:0000256" key="3">
    <source>
        <dbReference type="ARBA" id="ARBA00012758"/>
    </source>
</evidence>
<comment type="pathway">
    <text evidence="1 9">Glycan biosynthesis; sucrose metabolism.</text>
</comment>
<dbReference type="SUPFAM" id="SSF75005">
    <property type="entry name" value="Arabinanase/levansucrase/invertase"/>
    <property type="match status" value="1"/>
</dbReference>
<evidence type="ECO:0000256" key="7">
    <source>
        <dbReference type="ARBA" id="ARBA00033367"/>
    </source>
</evidence>
<dbReference type="Pfam" id="PF00251">
    <property type="entry name" value="Glyco_hydro_32N"/>
    <property type="match status" value="1"/>
</dbReference>
<proteinExistence type="inferred from homology"/>
<dbReference type="SMART" id="SM00640">
    <property type="entry name" value="Glyco_32"/>
    <property type="match status" value="1"/>
</dbReference>
<dbReference type="InterPro" id="IPR051214">
    <property type="entry name" value="GH32_Enzymes"/>
</dbReference>
<keyword evidence="13" id="KW-1185">Reference proteome</keyword>
<comment type="caution">
    <text evidence="12">The sequence shown here is derived from an EMBL/GenBank/DDBJ whole genome shotgun (WGS) entry which is preliminary data.</text>
</comment>
<dbReference type="Gene3D" id="2.115.10.20">
    <property type="entry name" value="Glycosyl hydrolase domain, family 43"/>
    <property type="match status" value="1"/>
</dbReference>
<dbReference type="UniPathway" id="UPA00238"/>
<dbReference type="Gene3D" id="2.60.120.560">
    <property type="entry name" value="Exo-inulinase, domain 1"/>
    <property type="match status" value="1"/>
</dbReference>
<comment type="subcellular location">
    <subcellularLocation>
        <location evidence="9">Cytoplasm</location>
    </subcellularLocation>
</comment>
<dbReference type="AlphaFoldDB" id="A0A1L8QPJ1"/>
<dbReference type="SUPFAM" id="SSF49899">
    <property type="entry name" value="Concanavalin A-like lectins/glucanases"/>
    <property type="match status" value="1"/>
</dbReference>
<dbReference type="InterPro" id="IPR006232">
    <property type="entry name" value="Suc6P_hydrolase"/>
</dbReference>
<organism evidence="12 13">
    <name type="scientific">Enterococcus aquimarinus</name>
    <dbReference type="NCBI Taxonomy" id="328396"/>
    <lineage>
        <taxon>Bacteria</taxon>
        <taxon>Bacillati</taxon>
        <taxon>Bacillota</taxon>
        <taxon>Bacilli</taxon>
        <taxon>Lactobacillales</taxon>
        <taxon>Enterococcaceae</taxon>
        <taxon>Enterococcus</taxon>
    </lineage>
</organism>
<name>A0A1L8QPJ1_9ENTE</name>
<sequence length="457" mass="52972">MKNQMTYHITPHQGLINDPNGLVYFKGRHHVFFQWNQTGVTHSNKSWGHVSTTDFVNWQTHPPALEPVDEFDRDGCYSGSTVVHDNCLYLFYTGNLRGENNERITTQCLAISEDGIHFTKKGPIITQPSGYTAHIRDPKVWQTADGSWSMVLGAQTLDLTGTVLLYQSDNLIDWVFKGEFVEEVPDFGFMWECPDVLITASKQALIISPQGLTAQGITLNNLYHSGYFIGQISKDKHKFQIESTFTEFDRGFEFYAPQTYQTDDGRQIMYAWMGLMQEADERAFPTIKEGWIHSLTIPRVLTIVGNRIIQKPIDELLKLRGETLEQVKNIKKWQETLPTFQNEVLFHWPEAAPDFTVNIRNSVTFTYYQQERLFTVYRINWRTQQTEKRSVRLENELTDLQCFMEESSLEIFLNQGQEVFTLRYISQETEAFIAFEQQGIQAENDLIIYPLNGFCKK</sequence>
<gene>
    <name evidence="12" type="ORF">RU93_GL000764</name>
</gene>
<dbReference type="RefSeq" id="WP_169818113.1">
    <property type="nucleotide sequence ID" value="NZ_JBHSHF010000011.1"/>
</dbReference>
<dbReference type="InterPro" id="IPR013189">
    <property type="entry name" value="Glyco_hydro_32_C"/>
</dbReference>
<comment type="similarity">
    <text evidence="2 8">Belongs to the glycosyl hydrolase 32 family.</text>
</comment>
<comment type="catalytic activity">
    <reaction evidence="8">
        <text>Hydrolysis of terminal non-reducing beta-D-fructofuranoside residues in beta-D-fructofuranosides.</text>
        <dbReference type="EC" id="3.2.1.26"/>
    </reaction>
</comment>
<evidence type="ECO:0000256" key="5">
    <source>
        <dbReference type="ARBA" id="ARBA00022801"/>
    </source>
</evidence>
<evidence type="ECO:0000256" key="6">
    <source>
        <dbReference type="ARBA" id="ARBA00023295"/>
    </source>
</evidence>
<evidence type="ECO:0000313" key="12">
    <source>
        <dbReference type="EMBL" id="OJG09433.1"/>
    </source>
</evidence>
<keyword evidence="9" id="KW-0119">Carbohydrate metabolism</keyword>
<dbReference type="STRING" id="328396.RU93_GL000764"/>
<dbReference type="EC" id="3.2.1.26" evidence="3 8"/>
<protein>
    <recommendedName>
        <fullName evidence="4 8">Sucrose-6-phosphate hydrolase</fullName>
        <ecNumber evidence="3 8">3.2.1.26</ecNumber>
    </recommendedName>
    <alternativeName>
        <fullName evidence="7 9">Invertase</fullName>
    </alternativeName>
</protein>
<dbReference type="Proteomes" id="UP000182149">
    <property type="component" value="Unassembled WGS sequence"/>
</dbReference>
<evidence type="ECO:0000256" key="8">
    <source>
        <dbReference type="RuleBase" id="RU362110"/>
    </source>
</evidence>
<evidence type="ECO:0000259" key="11">
    <source>
        <dbReference type="Pfam" id="PF08244"/>
    </source>
</evidence>
<dbReference type="CDD" id="cd18623">
    <property type="entry name" value="GH32_ScrB-like"/>
    <property type="match status" value="1"/>
</dbReference>
<dbReference type="InterPro" id="IPR018053">
    <property type="entry name" value="Glyco_hydro_32_AS"/>
</dbReference>